<evidence type="ECO:0000313" key="2">
    <source>
        <dbReference type="EMBL" id="KIJ35174.1"/>
    </source>
</evidence>
<dbReference type="HOGENOM" id="CLU_1797698_0_0_1"/>
<gene>
    <name evidence="2" type="ORF">M422DRAFT_51590</name>
</gene>
<dbReference type="AlphaFoldDB" id="A0A0C9UJX8"/>
<dbReference type="Proteomes" id="UP000054279">
    <property type="component" value="Unassembled WGS sequence"/>
</dbReference>
<organism evidence="2 3">
    <name type="scientific">Sphaerobolus stellatus (strain SS14)</name>
    <dbReference type="NCBI Taxonomy" id="990650"/>
    <lineage>
        <taxon>Eukaryota</taxon>
        <taxon>Fungi</taxon>
        <taxon>Dikarya</taxon>
        <taxon>Basidiomycota</taxon>
        <taxon>Agaricomycotina</taxon>
        <taxon>Agaricomycetes</taxon>
        <taxon>Phallomycetidae</taxon>
        <taxon>Geastrales</taxon>
        <taxon>Sphaerobolaceae</taxon>
        <taxon>Sphaerobolus</taxon>
    </lineage>
</organism>
<accession>A0A0C9UJX8</accession>
<protein>
    <submittedName>
        <fullName evidence="2">Uncharacterized protein</fullName>
    </submittedName>
</protein>
<feature type="compositionally biased region" description="Polar residues" evidence="1">
    <location>
        <begin position="130"/>
        <end position="140"/>
    </location>
</feature>
<reference evidence="2 3" key="1">
    <citation type="submission" date="2014-06" db="EMBL/GenBank/DDBJ databases">
        <title>Evolutionary Origins and Diversification of the Mycorrhizal Mutualists.</title>
        <authorList>
            <consortium name="DOE Joint Genome Institute"/>
            <consortium name="Mycorrhizal Genomics Consortium"/>
            <person name="Kohler A."/>
            <person name="Kuo A."/>
            <person name="Nagy L.G."/>
            <person name="Floudas D."/>
            <person name="Copeland A."/>
            <person name="Barry K.W."/>
            <person name="Cichocki N."/>
            <person name="Veneault-Fourrey C."/>
            <person name="LaButti K."/>
            <person name="Lindquist E.A."/>
            <person name="Lipzen A."/>
            <person name="Lundell T."/>
            <person name="Morin E."/>
            <person name="Murat C."/>
            <person name="Riley R."/>
            <person name="Ohm R."/>
            <person name="Sun H."/>
            <person name="Tunlid A."/>
            <person name="Henrissat B."/>
            <person name="Grigoriev I.V."/>
            <person name="Hibbett D.S."/>
            <person name="Martin F."/>
        </authorList>
    </citation>
    <scope>NUCLEOTIDE SEQUENCE [LARGE SCALE GENOMIC DNA]</scope>
    <source>
        <strain evidence="2 3">SS14</strain>
    </source>
</reference>
<proteinExistence type="predicted"/>
<dbReference type="EMBL" id="KN837191">
    <property type="protein sequence ID" value="KIJ35174.1"/>
    <property type="molecule type" value="Genomic_DNA"/>
</dbReference>
<name>A0A0C9UJX8_SPHS4</name>
<sequence>MAREEQNNPPQDDMDTGTHQHLGLDLPGAHPPPRHHRASEQPNGPPGALQIGDRQQTAEPGDAGDLLRENEALKAQIAALQVQHRQLNERPRPYVSDQDFEDLSSWARTLREQEEPKTMIPDMIPGYRASTLSHGESISI</sequence>
<evidence type="ECO:0000256" key="1">
    <source>
        <dbReference type="SAM" id="MobiDB-lite"/>
    </source>
</evidence>
<evidence type="ECO:0000313" key="3">
    <source>
        <dbReference type="Proteomes" id="UP000054279"/>
    </source>
</evidence>
<feature type="region of interest" description="Disordered" evidence="1">
    <location>
        <begin position="1"/>
        <end position="65"/>
    </location>
</feature>
<keyword evidence="3" id="KW-1185">Reference proteome</keyword>
<feature type="region of interest" description="Disordered" evidence="1">
    <location>
        <begin position="116"/>
        <end position="140"/>
    </location>
</feature>